<organism evidence="1 2">
    <name type="scientific">Leptotrichia wadei</name>
    <dbReference type="NCBI Taxonomy" id="157687"/>
    <lineage>
        <taxon>Bacteria</taxon>
        <taxon>Fusobacteriati</taxon>
        <taxon>Fusobacteriota</taxon>
        <taxon>Fusobacteriia</taxon>
        <taxon>Fusobacteriales</taxon>
        <taxon>Leptotrichiaceae</taxon>
        <taxon>Leptotrichia</taxon>
    </lineage>
</organism>
<sequence>MNIEIAQICNIVLATKSALKKRNRIRYKPIYYEKKVEFIFFNNKKYKAKSVEEWFDYCIDRGLQNIKFLIPLPIKDSNFLNFTNISQASIVCFFDNKLVTYFTPKWEDYNNEWYIIYTEHEWEPPLKAKPKFYDNTEDFKDVLNRIAILADKIDFQNFGNIFRKAISILNGEEIENIQKTFYGIYFSELPKINKLLFYASDISDVFGGMGSWNDSPPYYAHEKGLESEYDSLTEELLTQIRLALLYSVNEW</sequence>
<dbReference type="STRING" id="157687.HMPREF3180_01738"/>
<dbReference type="PATRIC" id="fig|157687.3.peg.1730"/>
<proteinExistence type="predicted"/>
<gene>
    <name evidence="1" type="ORF">HMPREF3180_01738</name>
</gene>
<accession>A0A134A1Z8</accession>
<reference evidence="2" key="1">
    <citation type="submission" date="2016-01" db="EMBL/GenBank/DDBJ databases">
        <authorList>
            <person name="Mitreva M."/>
            <person name="Pepin K.H."/>
            <person name="Mihindukulasuriya K.A."/>
            <person name="Fulton R."/>
            <person name="Fronick C."/>
            <person name="O'Laughlin M."/>
            <person name="Miner T."/>
            <person name="Herter B."/>
            <person name="Rosa B.A."/>
            <person name="Cordes M."/>
            <person name="Tomlinson C."/>
            <person name="Wollam A."/>
            <person name="Palsikar V.B."/>
            <person name="Mardis E.R."/>
            <person name="Wilson R.K."/>
        </authorList>
    </citation>
    <scope>NUCLEOTIDE SEQUENCE [LARGE SCALE GENOMIC DNA]</scope>
    <source>
        <strain evidence="2">KA00185</strain>
    </source>
</reference>
<evidence type="ECO:0008006" key="3">
    <source>
        <dbReference type="Google" id="ProtNLM"/>
    </source>
</evidence>
<keyword evidence="2" id="KW-1185">Reference proteome</keyword>
<dbReference type="AlphaFoldDB" id="A0A134A1Z8"/>
<dbReference type="EMBL" id="LSDD01000131">
    <property type="protein sequence ID" value="KXB61712.1"/>
    <property type="molecule type" value="Genomic_DNA"/>
</dbReference>
<comment type="caution">
    <text evidence="1">The sequence shown here is derived from an EMBL/GenBank/DDBJ whole genome shotgun (WGS) entry which is preliminary data.</text>
</comment>
<name>A0A134A1Z8_9FUSO</name>
<evidence type="ECO:0000313" key="1">
    <source>
        <dbReference type="EMBL" id="KXB61712.1"/>
    </source>
</evidence>
<dbReference type="RefSeq" id="WP_060918329.1">
    <property type="nucleotide sequence ID" value="NZ_KQ960101.1"/>
</dbReference>
<evidence type="ECO:0000313" key="2">
    <source>
        <dbReference type="Proteomes" id="UP000070483"/>
    </source>
</evidence>
<protein>
    <recommendedName>
        <fullName evidence="3">RNA polymerase subunit sigma</fullName>
    </recommendedName>
</protein>
<dbReference type="OrthoDB" id="5377797at2"/>
<dbReference type="Proteomes" id="UP000070483">
    <property type="component" value="Unassembled WGS sequence"/>
</dbReference>